<comment type="caution">
    <text evidence="13">The sequence shown here is derived from an EMBL/GenBank/DDBJ whole genome shotgun (WGS) entry which is preliminary data.</text>
</comment>
<keyword evidence="8 10" id="KW-0472">Membrane</keyword>
<reference evidence="13 14" key="1">
    <citation type="submission" date="2024-02" db="EMBL/GenBank/DDBJ databases">
        <title>Deinococcus carri NBRC 110142.</title>
        <authorList>
            <person name="Ichikawa N."/>
            <person name="Katano-Makiyama Y."/>
            <person name="Hidaka K."/>
        </authorList>
    </citation>
    <scope>NUCLEOTIDE SEQUENCE [LARGE SCALE GENOMIC DNA]</scope>
    <source>
        <strain evidence="13 14">NBRC 110142</strain>
    </source>
</reference>
<accession>A0ABP9W920</accession>
<gene>
    <name evidence="13" type="primary">ccmF</name>
    <name evidence="13" type="ORF">Dcar01_01699</name>
</gene>
<name>A0ABP9W920_9DEIO</name>
<evidence type="ECO:0000256" key="9">
    <source>
        <dbReference type="ARBA" id="ARBA00037230"/>
    </source>
</evidence>
<comment type="function">
    <text evidence="9">Required for the biogenesis of c-type cytochromes. Possible subunit of a heme lyase.</text>
</comment>
<dbReference type="InterPro" id="IPR003568">
    <property type="entry name" value="Cyt_c_biogenesis_CcmF"/>
</dbReference>
<dbReference type="InterPro" id="IPR002541">
    <property type="entry name" value="Cyt_c_assembly"/>
</dbReference>
<dbReference type="Pfam" id="PF16327">
    <property type="entry name" value="CcmF_C"/>
    <property type="match status" value="1"/>
</dbReference>
<proteinExistence type="inferred from homology"/>
<feature type="transmembrane region" description="Helical" evidence="10">
    <location>
        <begin position="218"/>
        <end position="239"/>
    </location>
</feature>
<dbReference type="InterPro" id="IPR003567">
    <property type="entry name" value="Cyt_c_biogenesis"/>
</dbReference>
<feature type="transmembrane region" description="Helical" evidence="10">
    <location>
        <begin position="183"/>
        <end position="206"/>
    </location>
</feature>
<keyword evidence="3" id="KW-1003">Cell membrane</keyword>
<feature type="transmembrane region" description="Helical" evidence="10">
    <location>
        <begin position="400"/>
        <end position="422"/>
    </location>
</feature>
<feature type="transmembrane region" description="Helical" evidence="10">
    <location>
        <begin position="255"/>
        <end position="271"/>
    </location>
</feature>
<feature type="transmembrane region" description="Helical" evidence="10">
    <location>
        <begin position="499"/>
        <end position="521"/>
    </location>
</feature>
<dbReference type="PANTHER" id="PTHR43653:SF1">
    <property type="entry name" value="CYTOCHROME C-TYPE BIOGENESIS PROTEIN CCMF"/>
    <property type="match status" value="1"/>
</dbReference>
<feature type="transmembrane region" description="Helical" evidence="10">
    <location>
        <begin position="52"/>
        <end position="72"/>
    </location>
</feature>
<feature type="transmembrane region" description="Helical" evidence="10">
    <location>
        <begin position="434"/>
        <end position="453"/>
    </location>
</feature>
<evidence type="ECO:0000256" key="1">
    <source>
        <dbReference type="ARBA" id="ARBA00004429"/>
    </source>
</evidence>
<dbReference type="Pfam" id="PF01578">
    <property type="entry name" value="Cytochrom_C_asm"/>
    <property type="match status" value="1"/>
</dbReference>
<dbReference type="PANTHER" id="PTHR43653">
    <property type="entry name" value="CYTOCHROME C ASSEMBLY PROTEIN-RELATED"/>
    <property type="match status" value="1"/>
</dbReference>
<dbReference type="InterPro" id="IPR032523">
    <property type="entry name" value="CcmF_C"/>
</dbReference>
<evidence type="ECO:0000256" key="2">
    <source>
        <dbReference type="ARBA" id="ARBA00009186"/>
    </source>
</evidence>
<keyword evidence="5 10" id="KW-0812">Transmembrane</keyword>
<evidence type="ECO:0000256" key="8">
    <source>
        <dbReference type="ARBA" id="ARBA00023136"/>
    </source>
</evidence>
<feature type="transmembrane region" description="Helical" evidence="10">
    <location>
        <begin position="321"/>
        <end position="339"/>
    </location>
</feature>
<sequence>MLNLISFQASALGALGQLALLAALAFTLGGTWLAAVGGLRADTRATEAARRAVWAVFALMSLAILTLMAALLRDDFSVRYVAEHSMRTSPTWVKVTSLWGALQGSILLWAWLLAAYAFVLSLTVRRDALRPWSLGAMFVSLLFFVGVCASIASPFIPLAQIPADGLGPNPALQNHWMMAVHPVLLYLGFVGLSVPFAYAVAALVTGRLSDHWVVVTRRWTLVAWAFLTAAIVAGGWWSYETLGWGGYWAWDPVENASFIPWLLVTAFLHSVQIQERRGLMRSWNVWLVVLAYASTVLGTFLNRSGIVQSVHAFAGGPVGPVFLGFLAFLLVVGIALAAWRAPHLRDEADPPAPVSREGAFLAGNWLFLVFAVMVLVGTLFPTLVEAVQGRRDASVGPAFYNAFAIPLGLGLLLLMGGGPLLPWRRADGQSFWRALRPLLLAGLGAALVAGLLGVRAWGVLGTMALSAYNLVGLGLLTARAVKQRGGGLAGLVREQPRRYGAYLAHVGLIVVALGIAFSGTYKRDAQATLNVGAAPVKLLNETLALQGTRKDARPYGQSAVARVLIDGQPFEARMNTYVQAGGTAFPAPAVRYGLLGDTYLVVTAFDPQGKWASVRLIESPLVSWIWWGTLIVVLGAGLTLLSPLSPRRATARVPTLRTAPATD</sequence>
<keyword evidence="6" id="KW-0201">Cytochrome c-type biogenesis</keyword>
<feature type="transmembrane region" description="Helical" evidence="10">
    <location>
        <begin position="20"/>
        <end position="40"/>
    </location>
</feature>
<dbReference type="Proteomes" id="UP001401887">
    <property type="component" value="Unassembled WGS sequence"/>
</dbReference>
<feature type="transmembrane region" description="Helical" evidence="10">
    <location>
        <begin position="283"/>
        <end position="301"/>
    </location>
</feature>
<dbReference type="PRINTS" id="PR01411">
    <property type="entry name" value="CCMFBIOGNSIS"/>
</dbReference>
<evidence type="ECO:0000256" key="6">
    <source>
        <dbReference type="ARBA" id="ARBA00022748"/>
    </source>
</evidence>
<protein>
    <submittedName>
        <fullName evidence="13">Cytochrome c-type biogenesis protein CcmF</fullName>
    </submittedName>
</protein>
<evidence type="ECO:0000256" key="10">
    <source>
        <dbReference type="SAM" id="Phobius"/>
    </source>
</evidence>
<feature type="domain" description="Cytochrome c-type biogenesis protein CcmF C-terminal" evidence="12">
    <location>
        <begin position="323"/>
        <end position="640"/>
    </location>
</feature>
<dbReference type="RefSeq" id="WP_345463822.1">
    <property type="nucleotide sequence ID" value="NZ_BAABRP010000005.1"/>
</dbReference>
<evidence type="ECO:0000313" key="13">
    <source>
        <dbReference type="EMBL" id="GAA5512975.1"/>
    </source>
</evidence>
<evidence type="ECO:0000313" key="14">
    <source>
        <dbReference type="Proteomes" id="UP001401887"/>
    </source>
</evidence>
<evidence type="ECO:0000256" key="3">
    <source>
        <dbReference type="ARBA" id="ARBA00022475"/>
    </source>
</evidence>
<keyword evidence="7 10" id="KW-1133">Transmembrane helix</keyword>
<feature type="transmembrane region" description="Helical" evidence="10">
    <location>
        <begin position="359"/>
        <end position="380"/>
    </location>
</feature>
<keyword evidence="14" id="KW-1185">Reference proteome</keyword>
<comment type="subcellular location">
    <subcellularLocation>
        <location evidence="1">Cell inner membrane</location>
        <topology evidence="1">Multi-pass membrane protein</topology>
    </subcellularLocation>
</comment>
<feature type="transmembrane region" description="Helical" evidence="10">
    <location>
        <begin position="106"/>
        <end position="124"/>
    </location>
</feature>
<comment type="similarity">
    <text evidence="2">Belongs to the CcmF/CycK/Ccl1/NrfE/CcsA family.</text>
</comment>
<evidence type="ECO:0000259" key="12">
    <source>
        <dbReference type="Pfam" id="PF16327"/>
    </source>
</evidence>
<dbReference type="PRINTS" id="PR01410">
    <property type="entry name" value="CCBIOGENESIS"/>
</dbReference>
<dbReference type="EMBL" id="BAABRP010000005">
    <property type="protein sequence ID" value="GAA5512975.1"/>
    <property type="molecule type" value="Genomic_DNA"/>
</dbReference>
<keyword evidence="4" id="KW-0997">Cell inner membrane</keyword>
<evidence type="ECO:0000256" key="7">
    <source>
        <dbReference type="ARBA" id="ARBA00022989"/>
    </source>
</evidence>
<feature type="transmembrane region" description="Helical" evidence="10">
    <location>
        <begin position="624"/>
        <end position="644"/>
    </location>
</feature>
<organism evidence="13 14">
    <name type="scientific">Deinococcus carri</name>
    <dbReference type="NCBI Taxonomy" id="1211323"/>
    <lineage>
        <taxon>Bacteria</taxon>
        <taxon>Thermotogati</taxon>
        <taxon>Deinococcota</taxon>
        <taxon>Deinococci</taxon>
        <taxon>Deinococcales</taxon>
        <taxon>Deinococcaceae</taxon>
        <taxon>Deinococcus</taxon>
    </lineage>
</organism>
<feature type="transmembrane region" description="Helical" evidence="10">
    <location>
        <begin position="459"/>
        <end position="478"/>
    </location>
</feature>
<evidence type="ECO:0000256" key="5">
    <source>
        <dbReference type="ARBA" id="ARBA00022692"/>
    </source>
</evidence>
<feature type="domain" description="Cytochrome c assembly protein" evidence="11">
    <location>
        <begin position="99"/>
        <end position="304"/>
    </location>
</feature>
<evidence type="ECO:0000256" key="4">
    <source>
        <dbReference type="ARBA" id="ARBA00022519"/>
    </source>
</evidence>
<feature type="transmembrane region" description="Helical" evidence="10">
    <location>
        <begin position="136"/>
        <end position="163"/>
    </location>
</feature>
<evidence type="ECO:0000259" key="11">
    <source>
        <dbReference type="Pfam" id="PF01578"/>
    </source>
</evidence>